<organism evidence="1 2">
    <name type="scientific">Peribacillus faecalis</name>
    <dbReference type="NCBI Taxonomy" id="2772559"/>
    <lineage>
        <taxon>Bacteria</taxon>
        <taxon>Bacillati</taxon>
        <taxon>Bacillota</taxon>
        <taxon>Bacilli</taxon>
        <taxon>Bacillales</taxon>
        <taxon>Bacillaceae</taxon>
        <taxon>Peribacillus</taxon>
    </lineage>
</organism>
<dbReference type="EMBL" id="JACXSI010000054">
    <property type="protein sequence ID" value="MBD3110031.1"/>
    <property type="molecule type" value="Genomic_DNA"/>
</dbReference>
<evidence type="ECO:0000313" key="2">
    <source>
        <dbReference type="Proteomes" id="UP000602076"/>
    </source>
</evidence>
<dbReference type="InterPro" id="IPR026988">
    <property type="entry name" value="YaaC-like"/>
</dbReference>
<gene>
    <name evidence="1" type="ORF">IEO70_16950</name>
</gene>
<dbReference type="Pfam" id="PF14175">
    <property type="entry name" value="YaaC"/>
    <property type="match status" value="1"/>
</dbReference>
<dbReference type="RefSeq" id="WP_190999568.1">
    <property type="nucleotide sequence ID" value="NZ_JACXSI010000054.1"/>
</dbReference>
<keyword evidence="2" id="KW-1185">Reference proteome</keyword>
<dbReference type="AlphaFoldDB" id="A0A927HCZ1"/>
<protein>
    <submittedName>
        <fullName evidence="1">YaaC family protein</fullName>
    </submittedName>
</protein>
<proteinExistence type="predicted"/>
<name>A0A927HCZ1_9BACI</name>
<reference evidence="1" key="1">
    <citation type="submission" date="2020-09" db="EMBL/GenBank/DDBJ databases">
        <title>Bacillus faecalis sp. nov., a moderately halophilic bacterium isolated from cow faeces.</title>
        <authorList>
            <person name="Jiang L."/>
            <person name="Lee J."/>
        </authorList>
    </citation>
    <scope>NUCLEOTIDE SEQUENCE</scope>
    <source>
        <strain evidence="1">AGMB 02131</strain>
    </source>
</reference>
<evidence type="ECO:0000313" key="1">
    <source>
        <dbReference type="EMBL" id="MBD3110031.1"/>
    </source>
</evidence>
<dbReference type="Proteomes" id="UP000602076">
    <property type="component" value="Unassembled WGS sequence"/>
</dbReference>
<comment type="caution">
    <text evidence="1">The sequence shown here is derived from an EMBL/GenBank/DDBJ whole genome shotgun (WGS) entry which is preliminary data.</text>
</comment>
<accession>A0A927HCZ1</accession>
<sequence>MNFTTNTWDSLSIFYSASTTKKYLYSYYTKEAISDSKLKSFENAPVFIHYLKSAETYYKEAVKVAFEIQPVLLFYGYIQLIKACLLSIDPYYPSSSTLLAHGVTTRKRKKQQFQFLKDEVKIQRNGLFAHMSSKMFHVKHLENEKLIMEHLLYCLPELSEQFQFLLVNNCFKLQQQNDNQYITDYKCLDNYHMTADRLASYLNTARNGLKLKCQEQGKQLLFHLEKPLSMNYHQPFHYNSEHNQFALIGKMDSLPFSLNEILIHYLLLYNLSMIARYETEWWMDLIASMPNEDYPLIKRFLNVTLYKGPLLIKEWLFSDRELLYMG</sequence>